<accession>A0ABM1MDA4</accession>
<keyword evidence="3" id="KW-0646">Protease inhibitor</keyword>
<reference evidence="7" key="1">
    <citation type="submission" date="2025-08" db="UniProtKB">
        <authorList>
            <consortium name="RefSeq"/>
        </authorList>
    </citation>
    <scope>IDENTIFICATION</scope>
    <source>
        <tissue evidence="7">Whole Larva</tissue>
    </source>
</reference>
<dbReference type="PANTHER" id="PTHR21312">
    <property type="entry name" value="SERINE PROTEASE INHIBITOR"/>
    <property type="match status" value="1"/>
</dbReference>
<dbReference type="Pfam" id="PF00050">
    <property type="entry name" value="Kazal_1"/>
    <property type="match status" value="2"/>
</dbReference>
<dbReference type="PROSITE" id="PS51465">
    <property type="entry name" value="KAZAL_2"/>
    <property type="match status" value="2"/>
</dbReference>
<dbReference type="CDD" id="cd00104">
    <property type="entry name" value="KAZAL_FS"/>
    <property type="match status" value="2"/>
</dbReference>
<name>A0ABM1MDA4_NICVS</name>
<dbReference type="InterPro" id="IPR036058">
    <property type="entry name" value="Kazal_dom_sf"/>
</dbReference>
<evidence type="ECO:0000313" key="6">
    <source>
        <dbReference type="Proteomes" id="UP000695000"/>
    </source>
</evidence>
<protein>
    <submittedName>
        <fullName evidence="7">Thrombin inhibitor rhodniin-like</fullName>
    </submittedName>
</protein>
<keyword evidence="6" id="KW-1185">Reference proteome</keyword>
<keyword evidence="4" id="KW-1015">Disulfide bond</keyword>
<dbReference type="GeneID" id="108559721"/>
<evidence type="ECO:0000256" key="3">
    <source>
        <dbReference type="ARBA" id="ARBA00022690"/>
    </source>
</evidence>
<evidence type="ECO:0000256" key="4">
    <source>
        <dbReference type="ARBA" id="ARBA00023157"/>
    </source>
</evidence>
<dbReference type="InterPro" id="IPR002350">
    <property type="entry name" value="Kazal_dom"/>
</dbReference>
<keyword evidence="2" id="KW-0964">Secreted</keyword>
<dbReference type="Proteomes" id="UP000695000">
    <property type="component" value="Unplaced"/>
</dbReference>
<organism evidence="6 7">
    <name type="scientific">Nicrophorus vespilloides</name>
    <name type="common">Boreal carrion beetle</name>
    <dbReference type="NCBI Taxonomy" id="110193"/>
    <lineage>
        <taxon>Eukaryota</taxon>
        <taxon>Metazoa</taxon>
        <taxon>Ecdysozoa</taxon>
        <taxon>Arthropoda</taxon>
        <taxon>Hexapoda</taxon>
        <taxon>Insecta</taxon>
        <taxon>Pterygota</taxon>
        <taxon>Neoptera</taxon>
        <taxon>Endopterygota</taxon>
        <taxon>Coleoptera</taxon>
        <taxon>Polyphaga</taxon>
        <taxon>Staphyliniformia</taxon>
        <taxon>Silphidae</taxon>
        <taxon>Nicrophorinae</taxon>
        <taxon>Nicrophorus</taxon>
    </lineage>
</organism>
<comment type="subcellular location">
    <subcellularLocation>
        <location evidence="1">Secreted</location>
    </subcellularLocation>
</comment>
<evidence type="ECO:0000256" key="2">
    <source>
        <dbReference type="ARBA" id="ARBA00022525"/>
    </source>
</evidence>
<dbReference type="RefSeq" id="XP_017772554.1">
    <property type="nucleotide sequence ID" value="XM_017917065.1"/>
</dbReference>
<feature type="domain" description="Kazal-like" evidence="5">
    <location>
        <begin position="17"/>
        <end position="58"/>
    </location>
</feature>
<evidence type="ECO:0000259" key="5">
    <source>
        <dbReference type="PROSITE" id="PS51465"/>
    </source>
</evidence>
<evidence type="ECO:0000313" key="7">
    <source>
        <dbReference type="RefSeq" id="XP_017772554.1"/>
    </source>
</evidence>
<dbReference type="PANTHER" id="PTHR21312:SF28">
    <property type="entry name" value="OVOINHIBITOR-RELATED"/>
    <property type="match status" value="1"/>
</dbReference>
<sequence>MIFATLAAAVTAQHGICPLIYGPVCASNGITYGNECRFDYAVSQDDTITFLFYGTCEPSNWDEQVCGNPSRPGFSDKICGSDGVVYKNKCFFDLAVKRNPGLAKRHDGPCEE</sequence>
<proteinExistence type="predicted"/>
<gene>
    <name evidence="7" type="primary">LOC108559721</name>
</gene>
<dbReference type="SMART" id="SM00280">
    <property type="entry name" value="KAZAL"/>
    <property type="match status" value="2"/>
</dbReference>
<dbReference type="Gene3D" id="3.30.60.30">
    <property type="match status" value="2"/>
</dbReference>
<feature type="domain" description="Kazal-like" evidence="5">
    <location>
        <begin position="60"/>
        <end position="112"/>
    </location>
</feature>
<dbReference type="SUPFAM" id="SSF100895">
    <property type="entry name" value="Kazal-type serine protease inhibitors"/>
    <property type="match status" value="2"/>
</dbReference>
<evidence type="ECO:0000256" key="1">
    <source>
        <dbReference type="ARBA" id="ARBA00004613"/>
    </source>
</evidence>